<organism evidence="11 12">
    <name type="scientific">Micromonospora sediminicola</name>
    <dbReference type="NCBI Taxonomy" id="946078"/>
    <lineage>
        <taxon>Bacteria</taxon>
        <taxon>Bacillati</taxon>
        <taxon>Actinomycetota</taxon>
        <taxon>Actinomycetes</taxon>
        <taxon>Micromonosporales</taxon>
        <taxon>Micromonosporaceae</taxon>
        <taxon>Micromonospora</taxon>
    </lineage>
</organism>
<dbReference type="InterPro" id="IPR005746">
    <property type="entry name" value="Thioredoxin"/>
</dbReference>
<dbReference type="NCBIfam" id="TIGR01068">
    <property type="entry name" value="thioredoxin"/>
    <property type="match status" value="1"/>
</dbReference>
<feature type="site" description="Contributes to redox potential value" evidence="8">
    <location>
        <position position="40"/>
    </location>
</feature>
<dbReference type="RefSeq" id="WP_091583171.1">
    <property type="nucleotide sequence ID" value="NZ_FLRH01000004.1"/>
</dbReference>
<comment type="similarity">
    <text evidence="1 7">Belongs to the thioredoxin family.</text>
</comment>
<evidence type="ECO:0000256" key="2">
    <source>
        <dbReference type="ARBA" id="ARBA00022448"/>
    </source>
</evidence>
<evidence type="ECO:0000256" key="7">
    <source>
        <dbReference type="PIRNR" id="PIRNR000077"/>
    </source>
</evidence>
<feature type="site" description="Contributes to redox potential value" evidence="8">
    <location>
        <position position="39"/>
    </location>
</feature>
<dbReference type="Proteomes" id="UP000199558">
    <property type="component" value="Unassembled WGS sequence"/>
</dbReference>
<name>A0A1A9BJG4_9ACTN</name>
<dbReference type="GO" id="GO:0045454">
    <property type="term" value="P:cell redox homeostasis"/>
    <property type="evidence" value="ECO:0007669"/>
    <property type="project" value="TreeGrafter"/>
</dbReference>
<keyword evidence="3" id="KW-0249">Electron transport</keyword>
<dbReference type="Gene3D" id="3.40.30.10">
    <property type="entry name" value="Glutaredoxin"/>
    <property type="match status" value="1"/>
</dbReference>
<reference evidence="12" key="1">
    <citation type="submission" date="2016-06" db="EMBL/GenBank/DDBJ databases">
        <authorList>
            <person name="Varghese N."/>
            <person name="Submissions Spin"/>
        </authorList>
    </citation>
    <scope>NUCLEOTIDE SEQUENCE [LARGE SCALE GENOMIC DNA]</scope>
    <source>
        <strain evidence="12">DSM 45794</strain>
    </source>
</reference>
<keyword evidence="2" id="KW-0813">Transport</keyword>
<feature type="domain" description="Thioredoxin" evidence="10">
    <location>
        <begin position="1"/>
        <end position="114"/>
    </location>
</feature>
<sequence>MPQDTQTGRLTAVTDATFATAVLAADRPVVVDFWAEWCPPCRVVSRHLAELAEEFGDALRFVTVNTDENPATTRAYQVMSAPTMLVFRGGEVVGSIVGSRPKNHLRQSFAGHLDG</sequence>
<dbReference type="InterPro" id="IPR036249">
    <property type="entry name" value="Thioredoxin-like_sf"/>
</dbReference>
<dbReference type="FunFam" id="3.40.30.10:FF:000001">
    <property type="entry name" value="Thioredoxin"/>
    <property type="match status" value="1"/>
</dbReference>
<evidence type="ECO:0000256" key="8">
    <source>
        <dbReference type="PIRSR" id="PIRSR000077-1"/>
    </source>
</evidence>
<dbReference type="SUPFAM" id="SSF52833">
    <property type="entry name" value="Thioredoxin-like"/>
    <property type="match status" value="1"/>
</dbReference>
<feature type="disulfide bond" description="Redox-active" evidence="9">
    <location>
        <begin position="38"/>
        <end position="41"/>
    </location>
</feature>
<dbReference type="InterPro" id="IPR017937">
    <property type="entry name" value="Thioredoxin_CS"/>
</dbReference>
<dbReference type="PRINTS" id="PR00421">
    <property type="entry name" value="THIOREDOXIN"/>
</dbReference>
<dbReference type="STRING" id="946078.GA0070622_6212"/>
<dbReference type="PANTHER" id="PTHR45663:SF11">
    <property type="entry name" value="GEO12009P1"/>
    <property type="match status" value="1"/>
</dbReference>
<proteinExistence type="inferred from homology"/>
<dbReference type="GO" id="GO:0005829">
    <property type="term" value="C:cytosol"/>
    <property type="evidence" value="ECO:0007669"/>
    <property type="project" value="TreeGrafter"/>
</dbReference>
<evidence type="ECO:0000256" key="5">
    <source>
        <dbReference type="ARBA" id="ARBA00023284"/>
    </source>
</evidence>
<gene>
    <name evidence="11" type="ORF">GA0070622_6212</name>
</gene>
<dbReference type="AlphaFoldDB" id="A0A1A9BJG4"/>
<feature type="site" description="Deprotonates C-terminal active site Cys" evidence="8">
    <location>
        <position position="32"/>
    </location>
</feature>
<dbReference type="PIRSF" id="PIRSF000077">
    <property type="entry name" value="Thioredoxin"/>
    <property type="match status" value="1"/>
</dbReference>
<feature type="active site" description="Nucleophile" evidence="8">
    <location>
        <position position="38"/>
    </location>
</feature>
<evidence type="ECO:0000313" key="11">
    <source>
        <dbReference type="EMBL" id="SBT69094.1"/>
    </source>
</evidence>
<keyword evidence="12" id="KW-1185">Reference proteome</keyword>
<dbReference type="PROSITE" id="PS51352">
    <property type="entry name" value="THIOREDOXIN_2"/>
    <property type="match status" value="1"/>
</dbReference>
<dbReference type="OrthoDB" id="9790390at2"/>
<feature type="active site" description="Nucleophile" evidence="8">
    <location>
        <position position="41"/>
    </location>
</feature>
<evidence type="ECO:0000259" key="10">
    <source>
        <dbReference type="PROSITE" id="PS51352"/>
    </source>
</evidence>
<dbReference type="PROSITE" id="PS00194">
    <property type="entry name" value="THIOREDOXIN_1"/>
    <property type="match status" value="1"/>
</dbReference>
<evidence type="ECO:0000256" key="4">
    <source>
        <dbReference type="ARBA" id="ARBA00023157"/>
    </source>
</evidence>
<protein>
    <recommendedName>
        <fullName evidence="6 7">Thioredoxin</fullName>
    </recommendedName>
</protein>
<accession>A0A1A9BJG4</accession>
<keyword evidence="5 9" id="KW-0676">Redox-active center</keyword>
<dbReference type="PANTHER" id="PTHR45663">
    <property type="entry name" value="GEO12009P1"/>
    <property type="match status" value="1"/>
</dbReference>
<dbReference type="GO" id="GO:0015035">
    <property type="term" value="F:protein-disulfide reductase activity"/>
    <property type="evidence" value="ECO:0007669"/>
    <property type="project" value="UniProtKB-UniRule"/>
</dbReference>
<dbReference type="EMBL" id="FLRH01000004">
    <property type="protein sequence ID" value="SBT69094.1"/>
    <property type="molecule type" value="Genomic_DNA"/>
</dbReference>
<keyword evidence="4 9" id="KW-1015">Disulfide bond</keyword>
<evidence type="ECO:0000256" key="6">
    <source>
        <dbReference type="NCBIfam" id="TIGR01068"/>
    </source>
</evidence>
<dbReference type="CDD" id="cd02947">
    <property type="entry name" value="TRX_family"/>
    <property type="match status" value="1"/>
</dbReference>
<evidence type="ECO:0000256" key="3">
    <source>
        <dbReference type="ARBA" id="ARBA00022982"/>
    </source>
</evidence>
<evidence type="ECO:0000256" key="9">
    <source>
        <dbReference type="PIRSR" id="PIRSR000077-4"/>
    </source>
</evidence>
<evidence type="ECO:0000256" key="1">
    <source>
        <dbReference type="ARBA" id="ARBA00008987"/>
    </source>
</evidence>
<evidence type="ECO:0000313" key="12">
    <source>
        <dbReference type="Proteomes" id="UP000199558"/>
    </source>
</evidence>
<dbReference type="Pfam" id="PF00085">
    <property type="entry name" value="Thioredoxin"/>
    <property type="match status" value="1"/>
</dbReference>
<dbReference type="InterPro" id="IPR013766">
    <property type="entry name" value="Thioredoxin_domain"/>
</dbReference>